<gene>
    <name evidence="2" type="ORF">R1sor_003017</name>
</gene>
<comment type="caution">
    <text evidence="2">The sequence shown here is derived from an EMBL/GenBank/DDBJ whole genome shotgun (WGS) entry which is preliminary data.</text>
</comment>
<name>A0ABD3H3P1_9MARC</name>
<evidence type="ECO:0000313" key="3">
    <source>
        <dbReference type="Proteomes" id="UP001633002"/>
    </source>
</evidence>
<dbReference type="EMBL" id="JBJQOH010000006">
    <property type="protein sequence ID" value="KAL3684995.1"/>
    <property type="molecule type" value="Genomic_DNA"/>
</dbReference>
<feature type="region of interest" description="Disordered" evidence="1">
    <location>
        <begin position="536"/>
        <end position="557"/>
    </location>
</feature>
<evidence type="ECO:0000313" key="2">
    <source>
        <dbReference type="EMBL" id="KAL3684995.1"/>
    </source>
</evidence>
<proteinExistence type="predicted"/>
<protein>
    <submittedName>
        <fullName evidence="2">Uncharacterized protein</fullName>
    </submittedName>
</protein>
<keyword evidence="3" id="KW-1185">Reference proteome</keyword>
<evidence type="ECO:0000256" key="1">
    <source>
        <dbReference type="SAM" id="MobiDB-lite"/>
    </source>
</evidence>
<dbReference type="AlphaFoldDB" id="A0ABD3H3P1"/>
<reference evidence="2 3" key="1">
    <citation type="submission" date="2024-09" db="EMBL/GenBank/DDBJ databases">
        <title>Chromosome-scale assembly of Riccia sorocarpa.</title>
        <authorList>
            <person name="Paukszto L."/>
        </authorList>
    </citation>
    <scope>NUCLEOTIDE SEQUENCE [LARGE SCALE GENOMIC DNA]</scope>
    <source>
        <strain evidence="2">LP-2024</strain>
        <tissue evidence="2">Aerial parts of the thallus</tissue>
    </source>
</reference>
<organism evidence="2 3">
    <name type="scientific">Riccia sorocarpa</name>
    <dbReference type="NCBI Taxonomy" id="122646"/>
    <lineage>
        <taxon>Eukaryota</taxon>
        <taxon>Viridiplantae</taxon>
        <taxon>Streptophyta</taxon>
        <taxon>Embryophyta</taxon>
        <taxon>Marchantiophyta</taxon>
        <taxon>Marchantiopsida</taxon>
        <taxon>Marchantiidae</taxon>
        <taxon>Marchantiales</taxon>
        <taxon>Ricciaceae</taxon>
        <taxon>Riccia</taxon>
    </lineage>
</organism>
<sequence>MIATTNDRLRYLGVLAGVNVSDEEISADIRAKYDKCLNHWANKILTWPEKMILCRSVLGVFPYFTLMTVGLHKQGMKALQKVTRDFLWGEVNREGKRNPCWRGNASRKKAGRGDSPLGWPPLEDMADAFLLKNVAKLIMGCLKSGSNSKKKKLKWVAGAGPHPVAASARFVMKMAAVTGTFTQHQMQKFKALLTSAKIRNTTEFQPRVSILEHTRRTGHEVDHETQTATSAWEMAFPTAQARDITWPEAAGWTWGNGTQTRPGCWKQTVKQWRLMLYSARDDSAKLNDKWEIQQTPARWRQRWKNLWNGVAQTRTKIRAWRFLRGGYFTNSKAKSWGLGDGLCARCRVEQETYLHAVWDYPRNIERSKWISWLLTEDQDRTTSNAGGEHCIDLIDRALRQHRLNQAPLLLILTTLRTNWAERNEAQFKQRIAFRGVQPVLNETRIEIEALNTIRNLSQARTNANERAKQTMEYLKEETKRWLAGAQMRNAQPAFILQNTSSATNENTQASSSAPWTDEQMIHWDHENLEDRDSNFAGTGAHHMQRRNYRRPTTTGEFLPFNEDQRALLTEMLQRLTHGWTCPPQHDKHPDRNSQVRTFDTVEQLIREITEEGNNCQRGTPM</sequence>
<accession>A0ABD3H3P1</accession>
<dbReference type="Proteomes" id="UP001633002">
    <property type="component" value="Unassembled WGS sequence"/>
</dbReference>